<accession>A0ABY8Y1X2</accession>
<organism evidence="2 3">
    <name type="scientific">Amycolatopsis nalaikhensis</name>
    <dbReference type="NCBI Taxonomy" id="715472"/>
    <lineage>
        <taxon>Bacteria</taxon>
        <taxon>Bacillati</taxon>
        <taxon>Actinomycetota</taxon>
        <taxon>Actinomycetes</taxon>
        <taxon>Pseudonocardiales</taxon>
        <taxon>Pseudonocardiaceae</taxon>
        <taxon>Amycolatopsis</taxon>
    </lineage>
</organism>
<evidence type="ECO:0000256" key="1">
    <source>
        <dbReference type="SAM" id="MobiDB-lite"/>
    </source>
</evidence>
<dbReference type="Gene3D" id="3.40.50.450">
    <property type="match status" value="1"/>
</dbReference>
<proteinExistence type="predicted"/>
<protein>
    <submittedName>
        <fullName evidence="2">Uncharacterized protein</fullName>
    </submittedName>
</protein>
<dbReference type="Proteomes" id="UP001227101">
    <property type="component" value="Chromosome"/>
</dbReference>
<reference evidence="2 3" key="1">
    <citation type="submission" date="2023-06" db="EMBL/GenBank/DDBJ databases">
        <authorList>
            <person name="Oyuntsetseg B."/>
            <person name="Kim S.B."/>
        </authorList>
    </citation>
    <scope>NUCLEOTIDE SEQUENCE [LARGE SCALE GENOMIC DNA]</scope>
    <source>
        <strain evidence="2 3">2-2</strain>
    </source>
</reference>
<keyword evidence="3" id="KW-1185">Reference proteome</keyword>
<dbReference type="SUPFAM" id="SSF52309">
    <property type="entry name" value="N-(deoxy)ribosyltransferase-like"/>
    <property type="match status" value="1"/>
</dbReference>
<evidence type="ECO:0000313" key="3">
    <source>
        <dbReference type="Proteomes" id="UP001227101"/>
    </source>
</evidence>
<sequence length="354" mass="38589">MKPSRRKASAKKPAKKGSGAATRGPAPKYPRHSLEKALRIPRALIEQNAGKPATRDEAVRFAGGTGLNGPWSVEISSGQKYGFLVSDSGTVSLTDRARSVISPQSEADRQSALREAILDAPDFSGVYNYFRGEALPDEPYYANALKDRFKIPADKVPEFQQIFHESLKYAGLLDQTGPQARVLDVGRTEVGGGAGGRAKQSISGRPKSATGASCFVMQPFSGALGSYYDSIFKPAITQAGLVPIRADADIFATGKIMDQIWRGIRDSTVLVAELTSKNPNVFYELGLAHALHKPVVLVSSNEEDVPFDLRHIRVIVYDQTDPFWGEKLIDKVADNIRSAVENPEDAIFRIEDVR</sequence>
<dbReference type="RefSeq" id="WP_285459554.1">
    <property type="nucleotide sequence ID" value="NZ_CP127173.1"/>
</dbReference>
<gene>
    <name evidence="2" type="ORF">QP939_26265</name>
</gene>
<evidence type="ECO:0000313" key="2">
    <source>
        <dbReference type="EMBL" id="WIV61863.1"/>
    </source>
</evidence>
<dbReference type="EMBL" id="CP127173">
    <property type="protein sequence ID" value="WIV61863.1"/>
    <property type="molecule type" value="Genomic_DNA"/>
</dbReference>
<feature type="region of interest" description="Disordered" evidence="1">
    <location>
        <begin position="1"/>
        <end position="34"/>
    </location>
</feature>
<feature type="compositionally biased region" description="Basic residues" evidence="1">
    <location>
        <begin position="1"/>
        <end position="15"/>
    </location>
</feature>
<name>A0ABY8Y1X2_9PSEU</name>